<dbReference type="PROSITE" id="PS01081">
    <property type="entry name" value="HTH_TETR_1"/>
    <property type="match status" value="1"/>
</dbReference>
<dbReference type="InterPro" id="IPR023772">
    <property type="entry name" value="DNA-bd_HTH_TetR-type_CS"/>
</dbReference>
<dbReference type="InterPro" id="IPR001647">
    <property type="entry name" value="HTH_TetR"/>
</dbReference>
<keyword evidence="2" id="KW-0805">Transcription regulation</keyword>
<dbReference type="Gene3D" id="1.10.357.10">
    <property type="entry name" value="Tetracycline Repressor, domain 2"/>
    <property type="match status" value="1"/>
</dbReference>
<sequence length="217" mass="23774">MDVMPVSDSSGRRARKHSQTQGLLAGTAIRLFETHGYDAVTMEQIAATADVAKGTLYNHFATKEAVLAHWIHAQLEADLIRLQPRVARQAGFVPALSMLLGASAAWCEKHRPLLLPYIRFRFLSLEASGRDEDAPNSDMADGFALLIAKGQASGELRDDLAASHLATLFHHLYLGALMRWLTVPGLRLKQEFAVAIELFVNGARSTVPPPIRSRGKP</sequence>
<dbReference type="GO" id="GO:0003700">
    <property type="term" value="F:DNA-binding transcription factor activity"/>
    <property type="evidence" value="ECO:0007669"/>
    <property type="project" value="TreeGrafter"/>
</dbReference>
<accession>A0A9N8MS65</accession>
<evidence type="ECO:0000313" key="7">
    <source>
        <dbReference type="EMBL" id="CAE6894253.1"/>
    </source>
</evidence>
<protein>
    <recommendedName>
        <fullName evidence="6">HTH tetR-type domain-containing protein</fullName>
    </recommendedName>
</protein>
<dbReference type="PANTHER" id="PTHR30055:SF234">
    <property type="entry name" value="HTH-TYPE TRANSCRIPTIONAL REGULATOR BETI"/>
    <property type="match status" value="1"/>
</dbReference>
<dbReference type="PRINTS" id="PR00455">
    <property type="entry name" value="HTHTETR"/>
</dbReference>
<dbReference type="InterPro" id="IPR036271">
    <property type="entry name" value="Tet_transcr_reg_TetR-rel_C_sf"/>
</dbReference>
<evidence type="ECO:0000256" key="2">
    <source>
        <dbReference type="ARBA" id="ARBA00023015"/>
    </source>
</evidence>
<keyword evidence="1" id="KW-0678">Repressor</keyword>
<evidence type="ECO:0000259" key="6">
    <source>
        <dbReference type="PROSITE" id="PS50977"/>
    </source>
</evidence>
<name>A0A9N8MS65_9BURK</name>
<organism evidence="7 8">
    <name type="scientific">Paraburkholderia domus</name>
    <dbReference type="NCBI Taxonomy" id="2793075"/>
    <lineage>
        <taxon>Bacteria</taxon>
        <taxon>Pseudomonadati</taxon>
        <taxon>Pseudomonadota</taxon>
        <taxon>Betaproteobacteria</taxon>
        <taxon>Burkholderiales</taxon>
        <taxon>Burkholderiaceae</taxon>
        <taxon>Paraburkholderia</taxon>
    </lineage>
</organism>
<evidence type="ECO:0000256" key="3">
    <source>
        <dbReference type="ARBA" id="ARBA00023125"/>
    </source>
</evidence>
<keyword evidence="4" id="KW-0804">Transcription</keyword>
<reference evidence="7" key="1">
    <citation type="submission" date="2021-02" db="EMBL/GenBank/DDBJ databases">
        <authorList>
            <person name="Vanwijnsberghe S."/>
        </authorList>
    </citation>
    <scope>NUCLEOTIDE SEQUENCE</scope>
    <source>
        <strain evidence="7">R-70211</strain>
    </source>
</reference>
<dbReference type="PROSITE" id="PS50977">
    <property type="entry name" value="HTH_TETR_2"/>
    <property type="match status" value="1"/>
</dbReference>
<feature type="DNA-binding region" description="H-T-H motif" evidence="5">
    <location>
        <begin position="41"/>
        <end position="60"/>
    </location>
</feature>
<gene>
    <name evidence="7" type="ORF">R70211_02905</name>
</gene>
<dbReference type="Pfam" id="PF00440">
    <property type="entry name" value="TetR_N"/>
    <property type="match status" value="1"/>
</dbReference>
<dbReference type="SUPFAM" id="SSF46689">
    <property type="entry name" value="Homeodomain-like"/>
    <property type="match status" value="1"/>
</dbReference>
<comment type="caution">
    <text evidence="7">The sequence shown here is derived from an EMBL/GenBank/DDBJ whole genome shotgun (WGS) entry which is preliminary data.</text>
</comment>
<proteinExistence type="predicted"/>
<evidence type="ECO:0000256" key="4">
    <source>
        <dbReference type="ARBA" id="ARBA00023163"/>
    </source>
</evidence>
<evidence type="ECO:0000256" key="5">
    <source>
        <dbReference type="PROSITE-ProRule" id="PRU00335"/>
    </source>
</evidence>
<dbReference type="InterPro" id="IPR050109">
    <property type="entry name" value="HTH-type_TetR-like_transc_reg"/>
</dbReference>
<dbReference type="PANTHER" id="PTHR30055">
    <property type="entry name" value="HTH-TYPE TRANSCRIPTIONAL REGULATOR RUTR"/>
    <property type="match status" value="1"/>
</dbReference>
<dbReference type="GO" id="GO:0000976">
    <property type="term" value="F:transcription cis-regulatory region binding"/>
    <property type="evidence" value="ECO:0007669"/>
    <property type="project" value="TreeGrafter"/>
</dbReference>
<dbReference type="Proteomes" id="UP000675121">
    <property type="component" value="Unassembled WGS sequence"/>
</dbReference>
<dbReference type="SUPFAM" id="SSF48498">
    <property type="entry name" value="Tetracyclin repressor-like, C-terminal domain"/>
    <property type="match status" value="1"/>
</dbReference>
<keyword evidence="8" id="KW-1185">Reference proteome</keyword>
<dbReference type="EMBL" id="CAJNAS010000007">
    <property type="protein sequence ID" value="CAE6894253.1"/>
    <property type="molecule type" value="Genomic_DNA"/>
</dbReference>
<keyword evidence="3 5" id="KW-0238">DNA-binding</keyword>
<feature type="domain" description="HTH tetR-type" evidence="6">
    <location>
        <begin position="18"/>
        <end position="78"/>
    </location>
</feature>
<evidence type="ECO:0000313" key="8">
    <source>
        <dbReference type="Proteomes" id="UP000675121"/>
    </source>
</evidence>
<dbReference type="InterPro" id="IPR009057">
    <property type="entry name" value="Homeodomain-like_sf"/>
</dbReference>
<evidence type="ECO:0000256" key="1">
    <source>
        <dbReference type="ARBA" id="ARBA00022491"/>
    </source>
</evidence>
<dbReference type="AlphaFoldDB" id="A0A9N8MS65"/>